<evidence type="ECO:0000256" key="2">
    <source>
        <dbReference type="ARBA" id="ARBA00010944"/>
    </source>
</evidence>
<dbReference type="SUPFAM" id="SSF51735">
    <property type="entry name" value="NAD(P)-binding Rossmann-fold domains"/>
    <property type="match status" value="1"/>
</dbReference>
<comment type="function">
    <text evidence="6">Catalyzes the reduction of dTDP-6-deoxy-L-lyxo-4-hexulose to yield dTDP-L-rhamnose.</text>
</comment>
<name>A0A972FV46_9GAMM</name>
<evidence type="ECO:0000259" key="7">
    <source>
        <dbReference type="Pfam" id="PF04321"/>
    </source>
</evidence>
<dbReference type="CDD" id="cd05254">
    <property type="entry name" value="dTDP_HR_like_SDR_e"/>
    <property type="match status" value="1"/>
</dbReference>
<dbReference type="AlphaFoldDB" id="A0A972FV46"/>
<dbReference type="Gene3D" id="3.40.50.720">
    <property type="entry name" value="NAD(P)-binding Rossmann-like Domain"/>
    <property type="match status" value="1"/>
</dbReference>
<keyword evidence="6" id="KW-0521">NADP</keyword>
<sequence length="309" mass="33166">MANIMITGATGLLGRAVCARLEGEHRLVATGLSRVGAGQHSLDLTQAEQVRRFIASHKPEVIIHCAAERRPDVSEQDPRATLALNLNATRTLAEAAKANGAWLLYISTDYVFDGTAPAYAEQDRPNPLNFYGESKWRGEQIVAETVPDAAVLRLPILYGRVERLEESAVLVLLKSLLDKRPQALDHWAMRRPTSTADVAAAMAQLLSLRLQGRPLSGIYHFSAGETLTKYQMALALGDLLGLDTAHLHPMDEPGDSAKRPHDCTLGCERLARLGILPGVSFRAGVEAALALSGPALAEAGVMLAGDAAQ</sequence>
<dbReference type="EC" id="1.1.1.133" evidence="3 6"/>
<evidence type="ECO:0000256" key="6">
    <source>
        <dbReference type="RuleBase" id="RU364082"/>
    </source>
</evidence>
<dbReference type="Pfam" id="PF04321">
    <property type="entry name" value="RmlD_sub_bind"/>
    <property type="match status" value="1"/>
</dbReference>
<keyword evidence="6" id="KW-0560">Oxidoreductase</keyword>
<comment type="similarity">
    <text evidence="2 6">Belongs to the dTDP-4-dehydrorhamnose reductase family.</text>
</comment>
<comment type="catalytic activity">
    <reaction evidence="5 6">
        <text>dTDP-beta-L-rhamnose + NADP(+) = dTDP-4-dehydro-beta-L-rhamnose + NADPH + H(+)</text>
        <dbReference type="Rhea" id="RHEA:21796"/>
        <dbReference type="ChEBI" id="CHEBI:15378"/>
        <dbReference type="ChEBI" id="CHEBI:57510"/>
        <dbReference type="ChEBI" id="CHEBI:57783"/>
        <dbReference type="ChEBI" id="CHEBI:58349"/>
        <dbReference type="ChEBI" id="CHEBI:62830"/>
        <dbReference type="EC" id="1.1.1.133"/>
    </reaction>
</comment>
<dbReference type="GO" id="GO:0008831">
    <property type="term" value="F:dTDP-4-dehydrorhamnose reductase activity"/>
    <property type="evidence" value="ECO:0007669"/>
    <property type="project" value="UniProtKB-EC"/>
</dbReference>
<reference evidence="8" key="1">
    <citation type="submission" date="2020-04" db="EMBL/GenBank/DDBJ databases">
        <title>Description of Shewanella salipaludis sp. nov., isolated from a salt marsh.</title>
        <authorList>
            <person name="Park S."/>
            <person name="Yoon J.-H."/>
        </authorList>
    </citation>
    <scope>NUCLEOTIDE SEQUENCE</scope>
    <source>
        <strain evidence="8">SHSM-M6</strain>
    </source>
</reference>
<dbReference type="FunFam" id="3.40.50.720:FF:000357">
    <property type="entry name" value="Methionine adenosyltransferase 2 subunit beta"/>
    <property type="match status" value="1"/>
</dbReference>
<evidence type="ECO:0000256" key="5">
    <source>
        <dbReference type="ARBA" id="ARBA00048200"/>
    </source>
</evidence>
<keyword evidence="9" id="KW-1185">Reference proteome</keyword>
<dbReference type="RefSeq" id="WP_169564617.1">
    <property type="nucleotide sequence ID" value="NZ_JAAXYH010000008.1"/>
</dbReference>
<evidence type="ECO:0000256" key="3">
    <source>
        <dbReference type="ARBA" id="ARBA00012929"/>
    </source>
</evidence>
<dbReference type="PANTHER" id="PTHR10491:SF4">
    <property type="entry name" value="METHIONINE ADENOSYLTRANSFERASE 2 SUBUNIT BETA"/>
    <property type="match status" value="1"/>
</dbReference>
<dbReference type="EMBL" id="JAAXYH010000008">
    <property type="protein sequence ID" value="NMH65884.1"/>
    <property type="molecule type" value="Genomic_DNA"/>
</dbReference>
<comment type="pathway">
    <text evidence="1 6">Carbohydrate biosynthesis; dTDP-L-rhamnose biosynthesis.</text>
</comment>
<accession>A0A972FV46</accession>
<evidence type="ECO:0000256" key="4">
    <source>
        <dbReference type="ARBA" id="ARBA00017099"/>
    </source>
</evidence>
<dbReference type="Proteomes" id="UP000737113">
    <property type="component" value="Unassembled WGS sequence"/>
</dbReference>
<dbReference type="PANTHER" id="PTHR10491">
    <property type="entry name" value="DTDP-4-DEHYDRORHAMNOSE REDUCTASE"/>
    <property type="match status" value="1"/>
</dbReference>
<evidence type="ECO:0000313" key="9">
    <source>
        <dbReference type="Proteomes" id="UP000737113"/>
    </source>
</evidence>
<dbReference type="InterPro" id="IPR036291">
    <property type="entry name" value="NAD(P)-bd_dom_sf"/>
</dbReference>
<dbReference type="GO" id="GO:0048270">
    <property type="term" value="F:methionine adenosyltransferase regulator activity"/>
    <property type="evidence" value="ECO:0007669"/>
    <property type="project" value="TreeGrafter"/>
</dbReference>
<gene>
    <name evidence="8" type="ORF">HC757_12010</name>
</gene>
<comment type="cofactor">
    <cofactor evidence="6">
        <name>Mg(2+)</name>
        <dbReference type="ChEBI" id="CHEBI:18420"/>
    </cofactor>
    <text evidence="6">Binds 1 Mg(2+) ion per monomer.</text>
</comment>
<protein>
    <recommendedName>
        <fullName evidence="4 6">dTDP-4-dehydrorhamnose reductase</fullName>
        <ecNumber evidence="3 6">1.1.1.133</ecNumber>
    </recommendedName>
</protein>
<dbReference type="InterPro" id="IPR005913">
    <property type="entry name" value="dTDP_dehydrorham_reduct"/>
</dbReference>
<evidence type="ECO:0000313" key="8">
    <source>
        <dbReference type="EMBL" id="NMH65884.1"/>
    </source>
</evidence>
<dbReference type="GO" id="GO:0006556">
    <property type="term" value="P:S-adenosylmethionine biosynthetic process"/>
    <property type="evidence" value="ECO:0007669"/>
    <property type="project" value="TreeGrafter"/>
</dbReference>
<feature type="domain" description="RmlD-like substrate binding" evidence="7">
    <location>
        <begin position="3"/>
        <end position="290"/>
    </location>
</feature>
<comment type="caution">
    <text evidence="8">The sequence shown here is derived from an EMBL/GenBank/DDBJ whole genome shotgun (WGS) entry which is preliminary data.</text>
</comment>
<dbReference type="GO" id="GO:0048269">
    <property type="term" value="C:methionine adenosyltransferase complex"/>
    <property type="evidence" value="ECO:0007669"/>
    <property type="project" value="TreeGrafter"/>
</dbReference>
<proteinExistence type="inferred from homology"/>
<organism evidence="8 9">
    <name type="scientific">Shewanella salipaludis</name>
    <dbReference type="NCBI Taxonomy" id="2723052"/>
    <lineage>
        <taxon>Bacteria</taxon>
        <taxon>Pseudomonadati</taxon>
        <taxon>Pseudomonadota</taxon>
        <taxon>Gammaproteobacteria</taxon>
        <taxon>Alteromonadales</taxon>
        <taxon>Shewanellaceae</taxon>
        <taxon>Shewanella</taxon>
    </lineage>
</organism>
<dbReference type="InterPro" id="IPR029903">
    <property type="entry name" value="RmlD-like-bd"/>
</dbReference>
<evidence type="ECO:0000256" key="1">
    <source>
        <dbReference type="ARBA" id="ARBA00004781"/>
    </source>
</evidence>